<evidence type="ECO:0000313" key="4">
    <source>
        <dbReference type="Proteomes" id="UP000324974"/>
    </source>
</evidence>
<keyword evidence="1" id="KW-0175">Coiled coil</keyword>
<dbReference type="KEGG" id="lrs:PX52LOC_04877"/>
<dbReference type="Proteomes" id="UP000324974">
    <property type="component" value="Chromosome"/>
</dbReference>
<evidence type="ECO:0000256" key="2">
    <source>
        <dbReference type="SAM" id="MobiDB-lite"/>
    </source>
</evidence>
<dbReference type="RefSeq" id="WP_149112421.1">
    <property type="nucleotide sequence ID" value="NZ_CP042425.1"/>
</dbReference>
<feature type="region of interest" description="Disordered" evidence="2">
    <location>
        <begin position="48"/>
        <end position="69"/>
    </location>
</feature>
<gene>
    <name evidence="3" type="ORF">PX52LOC_04877</name>
</gene>
<evidence type="ECO:0000313" key="3">
    <source>
        <dbReference type="EMBL" id="QEL17866.1"/>
    </source>
</evidence>
<dbReference type="AlphaFoldDB" id="A0A5C1AIN5"/>
<feature type="coiled-coil region" evidence="1">
    <location>
        <begin position="154"/>
        <end position="181"/>
    </location>
</feature>
<protein>
    <submittedName>
        <fullName evidence="3">Uncharacterized protein</fullName>
    </submittedName>
</protein>
<name>A0A5C1AIN5_9BACT</name>
<organism evidence="3 4">
    <name type="scientific">Limnoglobus roseus</name>
    <dbReference type="NCBI Taxonomy" id="2598579"/>
    <lineage>
        <taxon>Bacteria</taxon>
        <taxon>Pseudomonadati</taxon>
        <taxon>Planctomycetota</taxon>
        <taxon>Planctomycetia</taxon>
        <taxon>Gemmatales</taxon>
        <taxon>Gemmataceae</taxon>
        <taxon>Limnoglobus</taxon>
    </lineage>
</organism>
<accession>A0A5C1AIN5</accession>
<evidence type="ECO:0000256" key="1">
    <source>
        <dbReference type="SAM" id="Coils"/>
    </source>
</evidence>
<keyword evidence="4" id="KW-1185">Reference proteome</keyword>
<sequence>MFRIPPATVNYEPVRRSYPVIDRLEVTQAGAATEAAVLSPQGCNGSVTRNMGVNVDRSRPGKASGIGDQDVAKKVAKKKASIPHHARACEKKKQTGPEHTVFSGDAPCPKCKTLIWVEWQNTTVAMACPKCGFRFDQQQAIAFLSAHDSDDNYKAEAAAQAAEATDVLERAKAVLAKHEASSADHGTNARNDPLYGDCAHCGKPLNLTGVASDESVDCPHCRTSHGTKAGVLNHRNTPQRVDPRGWFGRLFLGSGLQKSAAERRAEDRAVLVDNIETLRRSVQIAERQQDFQRATFYQRKLELAERRLEEFDNGE</sequence>
<dbReference type="EMBL" id="CP042425">
    <property type="protein sequence ID" value="QEL17866.1"/>
    <property type="molecule type" value="Genomic_DNA"/>
</dbReference>
<proteinExistence type="predicted"/>
<reference evidence="4" key="1">
    <citation type="submission" date="2019-08" db="EMBL/GenBank/DDBJ databases">
        <title>Limnoglobus roseus gen. nov., sp. nov., a novel freshwater planctomycete with a giant genome from the family Gemmataceae.</title>
        <authorList>
            <person name="Kulichevskaya I.S."/>
            <person name="Naumoff D.G."/>
            <person name="Miroshnikov K."/>
            <person name="Ivanova A."/>
            <person name="Philippov D.A."/>
            <person name="Hakobyan A."/>
            <person name="Rijpstra I.C."/>
            <person name="Sinninghe Damste J.S."/>
            <person name="Liesack W."/>
            <person name="Dedysh S.N."/>
        </authorList>
    </citation>
    <scope>NUCLEOTIDE SEQUENCE [LARGE SCALE GENOMIC DNA]</scope>
    <source>
        <strain evidence="4">PX52</strain>
    </source>
</reference>